<dbReference type="EMBL" id="MU827785">
    <property type="protein sequence ID" value="KAJ7333732.1"/>
    <property type="molecule type" value="Genomic_DNA"/>
</dbReference>
<dbReference type="PANTHER" id="PTHR15036:SF85">
    <property type="entry name" value="SP2353, ISOFORM A"/>
    <property type="match status" value="1"/>
</dbReference>
<comment type="caution">
    <text evidence="1">Lacks conserved residue(s) required for the propagation of feature annotation.</text>
</comment>
<feature type="region of interest" description="Disordered" evidence="3">
    <location>
        <begin position="702"/>
        <end position="770"/>
    </location>
</feature>
<sequence length="1146" mass="125729">MNSQNVSSMLNESALLTEDKVTKLVNLGRIATQSEITADDARKKAEEIEERLTDLSGLKESFVATNKKMIEVEEKAMNAVNMSLAIRDKVVVEGLRQEKIIQLLDSEVVWRMNDIKGMMDRCHVLLKHVSPVMKFDGKTTSAPLAPLAVQQELRSLNFLMFANPEKPNGLILFMGDAENSNKCALQGITLILKTDKDIPTDGKHWSKVQFGIEGKEARLSFNYFDVNEKEQSTKGRRSLNMNNPLIIFNKDSDLVVGGVPTKMRLPSQVDAVNYTGCIDGLQVNNHFVGSWNADFLDKPAKNGYCYPRTGETEFAAKEKDPSRRTFFGTGFLKLGPYEDDPMLAIDFIFRTTSSNGILVIAIDDGDPSRFQAIELSDGHVVYSYNMGHGYRRLSSSKLYDTGDEVTIHKKATDNRGYTFTFKISSKAWAEPEFLADGKYFYSGERPEFGSTKFVYWGGIENRTTIPVNVTKSFFKGCLSSLTLTTTGGIKVNSFLGCIHGCYVKPAHNVTFLEDDSYLSISPFLGKQRRSFTIGLTFKVGPSTKHGLIFLEAHSEEKDFIALGIINGKVTFNVNAGSVPLTLQTVKKYNDDKWHFVTVNKDGTRVDLYVDSEKNTGNLDKIKQYIRTTEDMYLGGVPPLCMDKIRNRDFESVILNSLKGGSIRDLTFAVYEEQELYNFAEYKLRNKVIFDGDDYSEQTPKTFIIEKPSTAPTPDKTTPESATTTEQPIPTPASPSTTEKVTTTPPPTTTAPPTTTPPPTTQPPVCPMPERQPQQAGVLGFGHDLNSHVVYAIAKGTLLYKLVSISTKLSFQFRASNPDGILLYTAKESNQADFIECHLQKGMVSCSFSAGGGTLPLTSPKASYSDGKWHTVRLLRNGVDGTLYVDGIEVASGKASGSPTSINDLKVLHLGGTPEGFDAKRVPAGSRVSFPGCIRNVTVDDKDIGPPINSFKTQDCYQNSPAPGVSFEKGGGFLQVVKSYTVGKYEEITLEIKPTSHTGVLLSSSSRKGDYIALEMIRGNIIFRAENGGGALVVEYVADNPLQLCNGQWHTIKAWKDYKVVKLQVDGGEILEGGGKGAQTGADVYDPLYIGGLPEGVVAKGVTATEQYTGCIRNLKSGDMGKPAKSFSLTTPLDMAGNVYLGGCPYS</sequence>
<accession>A0A9X0CGV6</accession>
<organism evidence="5 6">
    <name type="scientific">Desmophyllum pertusum</name>
    <dbReference type="NCBI Taxonomy" id="174260"/>
    <lineage>
        <taxon>Eukaryota</taxon>
        <taxon>Metazoa</taxon>
        <taxon>Cnidaria</taxon>
        <taxon>Anthozoa</taxon>
        <taxon>Hexacorallia</taxon>
        <taxon>Scleractinia</taxon>
        <taxon>Caryophylliina</taxon>
        <taxon>Caryophylliidae</taxon>
        <taxon>Desmophyllum</taxon>
    </lineage>
</organism>
<comment type="caution">
    <text evidence="5">The sequence shown here is derived from an EMBL/GenBank/DDBJ whole genome shotgun (WGS) entry which is preliminary data.</text>
</comment>
<dbReference type="OrthoDB" id="5984158at2759"/>
<feature type="compositionally biased region" description="Polar residues" evidence="3">
    <location>
        <begin position="709"/>
        <end position="727"/>
    </location>
</feature>
<feature type="domain" description="Laminin G" evidence="4">
    <location>
        <begin position="321"/>
        <end position="501"/>
    </location>
</feature>
<reference evidence="5" key="1">
    <citation type="submission" date="2023-01" db="EMBL/GenBank/DDBJ databases">
        <title>Genome assembly of the deep-sea coral Lophelia pertusa.</title>
        <authorList>
            <person name="Herrera S."/>
            <person name="Cordes E."/>
        </authorList>
    </citation>
    <scope>NUCLEOTIDE SEQUENCE</scope>
    <source>
        <strain evidence="5">USNM1676648</strain>
        <tissue evidence="5">Polyp</tissue>
    </source>
</reference>
<keyword evidence="6" id="KW-1185">Reference proteome</keyword>
<dbReference type="InterPro" id="IPR013320">
    <property type="entry name" value="ConA-like_dom_sf"/>
</dbReference>
<dbReference type="SUPFAM" id="SSF49899">
    <property type="entry name" value="Concanavalin A-like lectins/glucanases"/>
    <property type="match status" value="5"/>
</dbReference>
<dbReference type="PANTHER" id="PTHR15036">
    <property type="entry name" value="PIKACHURIN-LIKE PROTEIN"/>
    <property type="match status" value="1"/>
</dbReference>
<feature type="compositionally biased region" description="Pro residues" evidence="3">
    <location>
        <begin position="743"/>
        <end position="766"/>
    </location>
</feature>
<gene>
    <name evidence="5" type="primary">LAMA1_1</name>
    <name evidence="5" type="ORF">OS493_015819</name>
</gene>
<evidence type="ECO:0000256" key="1">
    <source>
        <dbReference type="PROSITE-ProRule" id="PRU00122"/>
    </source>
</evidence>
<dbReference type="CDD" id="cd00110">
    <property type="entry name" value="LamG"/>
    <property type="match status" value="5"/>
</dbReference>
<evidence type="ECO:0000313" key="5">
    <source>
        <dbReference type="EMBL" id="KAJ7333732.1"/>
    </source>
</evidence>
<feature type="domain" description="Laminin G" evidence="4">
    <location>
        <begin position="962"/>
        <end position="1143"/>
    </location>
</feature>
<feature type="coiled-coil region" evidence="2">
    <location>
        <begin position="31"/>
        <end position="58"/>
    </location>
</feature>
<protein>
    <submittedName>
        <fullName evidence="5">Laminin subunit alpha-1</fullName>
    </submittedName>
</protein>
<name>A0A9X0CGV6_9CNID</name>
<evidence type="ECO:0000256" key="3">
    <source>
        <dbReference type="SAM" id="MobiDB-lite"/>
    </source>
</evidence>
<dbReference type="PROSITE" id="PS50025">
    <property type="entry name" value="LAM_G_DOMAIN"/>
    <property type="match status" value="5"/>
</dbReference>
<dbReference type="InterPro" id="IPR001791">
    <property type="entry name" value="Laminin_G"/>
</dbReference>
<keyword evidence="2" id="KW-0175">Coiled coil</keyword>
<feature type="domain" description="Laminin G" evidence="4">
    <location>
        <begin position="507"/>
        <end position="695"/>
    </location>
</feature>
<dbReference type="Proteomes" id="UP001163046">
    <property type="component" value="Unassembled WGS sequence"/>
</dbReference>
<evidence type="ECO:0000256" key="2">
    <source>
        <dbReference type="SAM" id="Coils"/>
    </source>
</evidence>
<dbReference type="SMART" id="SM00282">
    <property type="entry name" value="LamG"/>
    <property type="match status" value="5"/>
</dbReference>
<evidence type="ECO:0000259" key="4">
    <source>
        <dbReference type="PROSITE" id="PS50025"/>
    </source>
</evidence>
<dbReference type="InterPro" id="IPR050372">
    <property type="entry name" value="Neurexin-related_CASP"/>
</dbReference>
<feature type="domain" description="Laminin G" evidence="4">
    <location>
        <begin position="777"/>
        <end position="955"/>
    </location>
</feature>
<dbReference type="GO" id="GO:0016020">
    <property type="term" value="C:membrane"/>
    <property type="evidence" value="ECO:0007669"/>
    <property type="project" value="UniProtKB-SubCell"/>
</dbReference>
<evidence type="ECO:0000313" key="6">
    <source>
        <dbReference type="Proteomes" id="UP001163046"/>
    </source>
</evidence>
<dbReference type="Gene3D" id="2.60.120.200">
    <property type="match status" value="5"/>
</dbReference>
<proteinExistence type="predicted"/>
<dbReference type="Pfam" id="PF02210">
    <property type="entry name" value="Laminin_G_2"/>
    <property type="match status" value="5"/>
</dbReference>
<dbReference type="AlphaFoldDB" id="A0A9X0CGV6"/>
<feature type="domain" description="Laminin G" evidence="4">
    <location>
        <begin position="131"/>
        <end position="305"/>
    </location>
</feature>